<protein>
    <submittedName>
        <fullName evidence="1">Uncharacterized protein</fullName>
    </submittedName>
</protein>
<gene>
    <name evidence="1" type="ORF">GBK04_25560</name>
</gene>
<name>A0A7C9BG17_9BACT</name>
<comment type="caution">
    <text evidence="1">The sequence shown here is derived from an EMBL/GenBank/DDBJ whole genome shotgun (WGS) entry which is preliminary data.</text>
</comment>
<proteinExistence type="predicted"/>
<dbReference type="RefSeq" id="WP_152764687.1">
    <property type="nucleotide sequence ID" value="NZ_WHLY01000002.1"/>
</dbReference>
<reference evidence="1 2" key="1">
    <citation type="submission" date="2019-10" db="EMBL/GenBank/DDBJ databases">
        <title>Draft Genome Sequence of Cytophagaceae sp. SJW1-29.</title>
        <authorList>
            <person name="Choi A."/>
        </authorList>
    </citation>
    <scope>NUCLEOTIDE SEQUENCE [LARGE SCALE GENOMIC DNA]</scope>
    <source>
        <strain evidence="1 2">SJW1-29</strain>
    </source>
</reference>
<organism evidence="1 2">
    <name type="scientific">Salmonirosea aquatica</name>
    <dbReference type="NCBI Taxonomy" id="2654236"/>
    <lineage>
        <taxon>Bacteria</taxon>
        <taxon>Pseudomonadati</taxon>
        <taxon>Bacteroidota</taxon>
        <taxon>Cytophagia</taxon>
        <taxon>Cytophagales</taxon>
        <taxon>Spirosomataceae</taxon>
        <taxon>Salmonirosea</taxon>
    </lineage>
</organism>
<evidence type="ECO:0000313" key="2">
    <source>
        <dbReference type="Proteomes" id="UP000479293"/>
    </source>
</evidence>
<accession>A0A7C9BG17</accession>
<dbReference type="Proteomes" id="UP000479293">
    <property type="component" value="Unassembled WGS sequence"/>
</dbReference>
<evidence type="ECO:0000313" key="1">
    <source>
        <dbReference type="EMBL" id="MPR36618.1"/>
    </source>
</evidence>
<dbReference type="AlphaFoldDB" id="A0A7C9BG17"/>
<sequence length="215" mass="23719">MSNLKDLLGCSGGMRMLRSNSNHKNVRSRYVGLALTDPDAVKFGDSYSLGGSSVTVDATNVAKVLRDMAFKGAVHFFGNPTISGRKGKPTEVMTSKARGTQVSPKPTGEVSEKAEFDFEHFFINTRFFNDLRQNTRGRDVFLFTDQSVQIIRARANQPIFKEIGSSVEDDIQKTIEGSFAIEWNSITGELEPYMGWCSTIWTSAACATPSARLRA</sequence>
<keyword evidence="2" id="KW-1185">Reference proteome</keyword>
<dbReference type="EMBL" id="WHLY01000002">
    <property type="protein sequence ID" value="MPR36618.1"/>
    <property type="molecule type" value="Genomic_DNA"/>
</dbReference>